<dbReference type="STRING" id="1458461.BN1012_Phect3295"/>
<protein>
    <recommendedName>
        <fullName evidence="7 8">Large ribosomal subunit protein uL3</fullName>
    </recommendedName>
</protein>
<feature type="compositionally biased region" description="Acidic residues" evidence="11">
    <location>
        <begin position="241"/>
        <end position="251"/>
    </location>
</feature>
<feature type="region of interest" description="Disordered" evidence="11">
    <location>
        <begin position="212"/>
        <end position="261"/>
    </location>
</feature>
<dbReference type="PATRIC" id="fig|1458461.3.peg.3301"/>
<reference evidence="12 13" key="1">
    <citation type="journal article" date="2014" name="Front. Genet.">
        <title>Genome and metabolic network of "Candidatus Phaeomarinobacter ectocarpi" Ec32, a new candidate genus of Alphaproteobacteria frequently associated with brown algae.</title>
        <authorList>
            <person name="Dittami S.M."/>
            <person name="Barbeyron T."/>
            <person name="Boyen C."/>
            <person name="Cambefort J."/>
            <person name="Collet G."/>
            <person name="Delage L."/>
            <person name="Gobet A."/>
            <person name="Groisillier A."/>
            <person name="Leblanc C."/>
            <person name="Michel G."/>
            <person name="Scornet D."/>
            <person name="Siegel A."/>
            <person name="Tapia J.E."/>
            <person name="Tonon T."/>
        </authorList>
    </citation>
    <scope>NUCLEOTIDE SEQUENCE [LARGE SCALE GENOMIC DNA]</scope>
    <source>
        <strain evidence="12 13">Ec32</strain>
    </source>
</reference>
<evidence type="ECO:0000313" key="13">
    <source>
        <dbReference type="Proteomes" id="UP000032160"/>
    </source>
</evidence>
<comment type="PTM">
    <text evidence="8">Methylated by PrmB.</text>
</comment>
<keyword evidence="4 8" id="KW-0694">RNA-binding</keyword>
<dbReference type="HOGENOM" id="CLU_044142_2_0_5"/>
<evidence type="ECO:0000256" key="11">
    <source>
        <dbReference type="SAM" id="MobiDB-lite"/>
    </source>
</evidence>
<dbReference type="GO" id="GO:0003735">
    <property type="term" value="F:structural constituent of ribosome"/>
    <property type="evidence" value="ECO:0007669"/>
    <property type="project" value="UniProtKB-UniRule"/>
</dbReference>
<dbReference type="InterPro" id="IPR019926">
    <property type="entry name" value="Ribosomal_uL3_CS"/>
</dbReference>
<dbReference type="NCBIfam" id="TIGR03625">
    <property type="entry name" value="L3_bact"/>
    <property type="match status" value="1"/>
</dbReference>
<dbReference type="InterPro" id="IPR009000">
    <property type="entry name" value="Transl_B-barrel_sf"/>
</dbReference>
<proteinExistence type="inferred from homology"/>
<dbReference type="OrthoDB" id="9806135at2"/>
<keyword evidence="2 8" id="KW-0488">Methylation</keyword>
<accession>X5MFC3</accession>
<comment type="similarity">
    <text evidence="1 8 9">Belongs to the universal ribosomal protein uL3 family.</text>
</comment>
<dbReference type="HAMAP" id="MF_01325_B">
    <property type="entry name" value="Ribosomal_uL3_B"/>
    <property type="match status" value="1"/>
</dbReference>
<dbReference type="PROSITE" id="PS00474">
    <property type="entry name" value="RIBOSOMAL_L3"/>
    <property type="match status" value="1"/>
</dbReference>
<keyword evidence="6 8" id="KW-0687">Ribonucleoprotein</keyword>
<gene>
    <name evidence="8" type="primary">rplC</name>
    <name evidence="12" type="ORF">BN1012_Phect3295</name>
</gene>
<sequence>MRAGVIAQKVGMTRVFTDEGKHIPVTVLKLDGCQVVGHRTEEKNGYTALQLGAGSIKVKNLTRAARGHFAKTSVEPRRRLVEFRVTPDNLIDVGAELQADHFVAGQYVDASGISIGKGFAGAMKRHNFGGLRATHGVSISHRSHGSTGQCQDPGKVFKGKKMAGHMGQTRVTTQNLEIVSTDVERGLILVKGAIPGSKGGWVQLSDAVKKPLPEGVPMPGAFRTAGSSEEKPAEETAAETPADEVVADEAENTTSEKKDDA</sequence>
<keyword evidence="13" id="KW-1185">Reference proteome</keyword>
<dbReference type="RefSeq" id="WP_043949287.1">
    <property type="nucleotide sequence ID" value="NZ_HG966617.1"/>
</dbReference>
<dbReference type="Proteomes" id="UP000032160">
    <property type="component" value="Chromosome I"/>
</dbReference>
<name>X5MFC3_9HYPH</name>
<keyword evidence="3 8" id="KW-0699">rRNA-binding</keyword>
<dbReference type="InterPro" id="IPR000597">
    <property type="entry name" value="Ribosomal_uL3"/>
</dbReference>
<dbReference type="PANTHER" id="PTHR11229:SF16">
    <property type="entry name" value="LARGE RIBOSOMAL SUBUNIT PROTEIN UL3C"/>
    <property type="match status" value="1"/>
</dbReference>
<evidence type="ECO:0000256" key="8">
    <source>
        <dbReference type="HAMAP-Rule" id="MF_01325"/>
    </source>
</evidence>
<evidence type="ECO:0000256" key="5">
    <source>
        <dbReference type="ARBA" id="ARBA00022980"/>
    </source>
</evidence>
<dbReference type="GO" id="GO:0022625">
    <property type="term" value="C:cytosolic large ribosomal subunit"/>
    <property type="evidence" value="ECO:0007669"/>
    <property type="project" value="TreeGrafter"/>
</dbReference>
<dbReference type="SUPFAM" id="SSF50447">
    <property type="entry name" value="Translation proteins"/>
    <property type="match status" value="1"/>
</dbReference>
<evidence type="ECO:0000256" key="6">
    <source>
        <dbReference type="ARBA" id="ARBA00023274"/>
    </source>
</evidence>
<dbReference type="FunFam" id="3.30.160.810:FF:000001">
    <property type="entry name" value="50S ribosomal protein L3"/>
    <property type="match status" value="1"/>
</dbReference>
<dbReference type="Gene3D" id="2.40.30.10">
    <property type="entry name" value="Translation factors"/>
    <property type="match status" value="1"/>
</dbReference>
<evidence type="ECO:0000256" key="1">
    <source>
        <dbReference type="ARBA" id="ARBA00006540"/>
    </source>
</evidence>
<dbReference type="Pfam" id="PF00297">
    <property type="entry name" value="Ribosomal_L3"/>
    <property type="match status" value="1"/>
</dbReference>
<feature type="modified residue" description="N5-methylglutamine" evidence="8">
    <location>
        <position position="151"/>
    </location>
</feature>
<comment type="function">
    <text evidence="8 10">One of the primary rRNA binding proteins, it binds directly near the 3'-end of the 23S rRNA, where it nucleates assembly of the 50S subunit.</text>
</comment>
<dbReference type="Gene3D" id="3.30.160.810">
    <property type="match status" value="1"/>
</dbReference>
<organism evidence="12 13">
    <name type="scientific">Candidatus Phaeomarinibacter ectocarpi</name>
    <dbReference type="NCBI Taxonomy" id="1458461"/>
    <lineage>
        <taxon>Bacteria</taxon>
        <taxon>Pseudomonadati</taxon>
        <taxon>Pseudomonadota</taxon>
        <taxon>Alphaproteobacteria</taxon>
        <taxon>Hyphomicrobiales</taxon>
        <taxon>Parvibaculaceae</taxon>
        <taxon>Candidatus Phaeomarinibacter</taxon>
    </lineage>
</organism>
<dbReference type="EMBL" id="HG966617">
    <property type="protein sequence ID" value="CDO61507.1"/>
    <property type="molecule type" value="Genomic_DNA"/>
</dbReference>
<dbReference type="PANTHER" id="PTHR11229">
    <property type="entry name" value="50S RIBOSOMAL PROTEIN L3"/>
    <property type="match status" value="1"/>
</dbReference>
<comment type="subunit">
    <text evidence="8 10">Part of the 50S ribosomal subunit. Forms a cluster with proteins L14 and L19.</text>
</comment>
<dbReference type="AlphaFoldDB" id="X5MFC3"/>
<dbReference type="FunFam" id="2.40.30.10:FF:000004">
    <property type="entry name" value="50S ribosomal protein L3"/>
    <property type="match status" value="1"/>
</dbReference>
<keyword evidence="5 8" id="KW-0689">Ribosomal protein</keyword>
<dbReference type="GO" id="GO:0019843">
    <property type="term" value="F:rRNA binding"/>
    <property type="evidence" value="ECO:0007669"/>
    <property type="project" value="UniProtKB-UniRule"/>
</dbReference>
<dbReference type="GO" id="GO:0006412">
    <property type="term" value="P:translation"/>
    <property type="evidence" value="ECO:0007669"/>
    <property type="project" value="UniProtKB-UniRule"/>
</dbReference>
<dbReference type="InterPro" id="IPR019927">
    <property type="entry name" value="Ribosomal_uL3_bac/org-type"/>
</dbReference>
<dbReference type="KEGG" id="pect:BN1012_Phect3295"/>
<evidence type="ECO:0000256" key="2">
    <source>
        <dbReference type="ARBA" id="ARBA00022481"/>
    </source>
</evidence>
<evidence type="ECO:0000256" key="9">
    <source>
        <dbReference type="RuleBase" id="RU003905"/>
    </source>
</evidence>
<evidence type="ECO:0000313" key="12">
    <source>
        <dbReference type="EMBL" id="CDO61507.1"/>
    </source>
</evidence>
<evidence type="ECO:0000256" key="7">
    <source>
        <dbReference type="ARBA" id="ARBA00035243"/>
    </source>
</evidence>
<evidence type="ECO:0000256" key="10">
    <source>
        <dbReference type="RuleBase" id="RU003906"/>
    </source>
</evidence>
<evidence type="ECO:0000256" key="4">
    <source>
        <dbReference type="ARBA" id="ARBA00022884"/>
    </source>
</evidence>
<evidence type="ECO:0000256" key="3">
    <source>
        <dbReference type="ARBA" id="ARBA00022730"/>
    </source>
</evidence>